<reference evidence="1 2" key="1">
    <citation type="submission" date="2019-01" db="EMBL/GenBank/DDBJ databases">
        <authorList>
            <person name="Ferrante I. M."/>
        </authorList>
    </citation>
    <scope>NUCLEOTIDE SEQUENCE [LARGE SCALE GENOMIC DNA]</scope>
    <source>
        <strain evidence="1 2">B856</strain>
    </source>
</reference>
<keyword evidence="2" id="KW-1185">Reference proteome</keyword>
<proteinExistence type="predicted"/>
<gene>
    <name evidence="1" type="ORF">PSNMU_V1.4_AUG-EV-PASAV3_0079030</name>
</gene>
<sequence length="89" mass="9639">MNTSKIVTPPRIAPSWPHRYIPQDFGLISDALHGIFDKNFQVDFEAACDSSLISLSAISISGPSELRGSFPVDSCSVTICDRLTLPSIS</sequence>
<name>A0A448ZG82_9STRA</name>
<dbReference type="EMBL" id="CAACVS010000324">
    <property type="protein sequence ID" value="VEU40991.1"/>
    <property type="molecule type" value="Genomic_DNA"/>
</dbReference>
<dbReference type="AlphaFoldDB" id="A0A448ZG82"/>
<accession>A0A448ZG82</accession>
<organism evidence="1 2">
    <name type="scientific">Pseudo-nitzschia multistriata</name>
    <dbReference type="NCBI Taxonomy" id="183589"/>
    <lineage>
        <taxon>Eukaryota</taxon>
        <taxon>Sar</taxon>
        <taxon>Stramenopiles</taxon>
        <taxon>Ochrophyta</taxon>
        <taxon>Bacillariophyta</taxon>
        <taxon>Bacillariophyceae</taxon>
        <taxon>Bacillariophycidae</taxon>
        <taxon>Bacillariales</taxon>
        <taxon>Bacillariaceae</taxon>
        <taxon>Pseudo-nitzschia</taxon>
    </lineage>
</organism>
<dbReference type="Proteomes" id="UP000291116">
    <property type="component" value="Unassembled WGS sequence"/>
</dbReference>
<protein>
    <submittedName>
        <fullName evidence="1">Uncharacterized protein</fullName>
    </submittedName>
</protein>
<evidence type="ECO:0000313" key="2">
    <source>
        <dbReference type="Proteomes" id="UP000291116"/>
    </source>
</evidence>
<evidence type="ECO:0000313" key="1">
    <source>
        <dbReference type="EMBL" id="VEU40991.1"/>
    </source>
</evidence>